<feature type="domain" description="DUF6537" evidence="3">
    <location>
        <begin position="936"/>
        <end position="1136"/>
    </location>
</feature>
<dbReference type="EMBL" id="JACHNZ010000022">
    <property type="protein sequence ID" value="MBB4632525.1"/>
    <property type="molecule type" value="Genomic_DNA"/>
</dbReference>
<evidence type="ECO:0000256" key="1">
    <source>
        <dbReference type="ARBA" id="ARBA00023002"/>
    </source>
</evidence>
<dbReference type="InterPro" id="IPR051457">
    <property type="entry name" value="2-oxoacid:Fd_oxidoreductase"/>
</dbReference>
<dbReference type="GO" id="GO:0043805">
    <property type="term" value="F:indolepyruvate ferredoxin oxidoreductase activity"/>
    <property type="evidence" value="ECO:0007669"/>
    <property type="project" value="UniProtKB-EC"/>
</dbReference>
<evidence type="ECO:0000313" key="4">
    <source>
        <dbReference type="EMBL" id="MBB4632525.1"/>
    </source>
</evidence>
<keyword evidence="1 4" id="KW-0560">Oxidoreductase</keyword>
<dbReference type="InterPro" id="IPR002880">
    <property type="entry name" value="Pyrv_Fd/Flavodoxin_OxRdtase_N"/>
</dbReference>
<dbReference type="NCBIfam" id="NF009589">
    <property type="entry name" value="PRK13030.1"/>
    <property type="match status" value="1"/>
</dbReference>
<dbReference type="Pfam" id="PF01558">
    <property type="entry name" value="POR"/>
    <property type="match status" value="1"/>
</dbReference>
<dbReference type="Pfam" id="PF20169">
    <property type="entry name" value="DUF6537"/>
    <property type="match status" value="1"/>
</dbReference>
<dbReference type="Gene3D" id="3.40.920.10">
    <property type="entry name" value="Pyruvate-ferredoxin oxidoreductase, PFOR, domain III"/>
    <property type="match status" value="1"/>
</dbReference>
<dbReference type="SUPFAM" id="SSF52922">
    <property type="entry name" value="TK C-terminal domain-like"/>
    <property type="match status" value="1"/>
</dbReference>
<comment type="caution">
    <text evidence="4">The sequence shown here is derived from an EMBL/GenBank/DDBJ whole genome shotgun (WGS) entry which is preliminary data.</text>
</comment>
<dbReference type="InterPro" id="IPR046667">
    <property type="entry name" value="DUF6537"/>
</dbReference>
<evidence type="ECO:0000313" key="5">
    <source>
        <dbReference type="Proteomes" id="UP000566324"/>
    </source>
</evidence>
<dbReference type="InterPro" id="IPR029061">
    <property type="entry name" value="THDP-binding"/>
</dbReference>
<evidence type="ECO:0000259" key="3">
    <source>
        <dbReference type="Pfam" id="PF20169"/>
    </source>
</evidence>
<accession>A0A7W7F6H3</accession>
<protein>
    <submittedName>
        <fullName evidence="4">Indolepyruvate ferredoxin oxidoreductase</fullName>
        <ecNumber evidence="4">1.2.7.8</ecNumber>
    </submittedName>
</protein>
<evidence type="ECO:0000259" key="2">
    <source>
        <dbReference type="Pfam" id="PF01558"/>
    </source>
</evidence>
<dbReference type="InterPro" id="IPR009014">
    <property type="entry name" value="Transketo_C/PFOR_II"/>
</dbReference>
<dbReference type="SUPFAM" id="SSF52518">
    <property type="entry name" value="Thiamin diphosphate-binding fold (THDP-binding)"/>
    <property type="match status" value="2"/>
</dbReference>
<dbReference type="Gene3D" id="3.40.50.970">
    <property type="match status" value="1"/>
</dbReference>
<proteinExistence type="predicted"/>
<dbReference type="RefSeq" id="WP_207791350.1">
    <property type="nucleotide sequence ID" value="NZ_JACHNZ010000022.1"/>
</dbReference>
<organism evidence="4 5">
    <name type="scientific">Sphingosinicella soli</name>
    <dbReference type="NCBI Taxonomy" id="333708"/>
    <lineage>
        <taxon>Bacteria</taxon>
        <taxon>Pseudomonadati</taxon>
        <taxon>Pseudomonadota</taxon>
        <taxon>Alphaproteobacteria</taxon>
        <taxon>Sphingomonadales</taxon>
        <taxon>Sphingosinicellaceae</taxon>
        <taxon>Sphingosinicella</taxon>
    </lineage>
</organism>
<dbReference type="SUPFAM" id="SSF53323">
    <property type="entry name" value="Pyruvate-ferredoxin oxidoreductase, PFOR, domain III"/>
    <property type="match status" value="1"/>
</dbReference>
<reference evidence="4 5" key="1">
    <citation type="submission" date="2020-08" db="EMBL/GenBank/DDBJ databases">
        <title>Genomic Encyclopedia of Type Strains, Phase IV (KMG-IV): sequencing the most valuable type-strain genomes for metagenomic binning, comparative biology and taxonomic classification.</title>
        <authorList>
            <person name="Goeker M."/>
        </authorList>
    </citation>
    <scope>NUCLEOTIDE SEQUENCE [LARGE SCALE GENOMIC DNA]</scope>
    <source>
        <strain evidence="4 5">DSM 17328</strain>
    </source>
</reference>
<dbReference type="InterPro" id="IPR019752">
    <property type="entry name" value="Pyrv/ketoisovalerate_OxRed_cat"/>
</dbReference>
<name>A0A7W7F6H3_9SPHN</name>
<dbReference type="CDD" id="cd07034">
    <property type="entry name" value="TPP_PYR_PFOR_IOR-alpha_like"/>
    <property type="match status" value="1"/>
</dbReference>
<dbReference type="AlphaFoldDB" id="A0A7W7F6H3"/>
<dbReference type="InterPro" id="IPR002869">
    <property type="entry name" value="Pyrv_flavodox_OxRed_cen"/>
</dbReference>
<dbReference type="NCBIfam" id="NF009588">
    <property type="entry name" value="PRK13029.1"/>
    <property type="match status" value="1"/>
</dbReference>
<dbReference type="EC" id="1.2.7.8" evidence="4"/>
<dbReference type="PANTHER" id="PTHR48084">
    <property type="entry name" value="2-OXOGLUTARATE OXIDOREDUCTASE SUBUNIT KORB-RELATED"/>
    <property type="match status" value="1"/>
</dbReference>
<gene>
    <name evidence="4" type="ORF">GGQ98_002150</name>
</gene>
<dbReference type="Proteomes" id="UP000566324">
    <property type="component" value="Unassembled WGS sequence"/>
</dbReference>
<sequence>MSTKPAVTLSDKYLLEDGRVFMSGVQSLVRLPLIQKARDRAAGLNTAGFISGYRGSPLGTYDQELWRAKKLLESQDVRFVPGVNEELGATAVWGTQHVGLNPHRKFDGVFGIWYGKGPGLDRAMDVLKHANAAGTSQHGGVLAIVGDDHGAKSSTLPHQSDHNFLAAFVPFLYPASVDEYVEYGLLGIAMSRFASTWVGFKATADTVETSATIDLAKEQRRIIMPGDFEMPEGGLGIREGDIWREEDTRLQRYKGFAAMAFAKANGIDRTVWDTPRPRFGIITTGKAYADTMEALDALGIDAAVARDIGLRIYKVGMPWPLEPDGIRQFCEGLEEILIIEEKREFIEHQVRWQLYNWREDVRPRIVGKQDEQGEWLLNPDNELTPGMIAHVVASRMQKYHDTDRIRASLAFFEERAKTSENYTPPTKRAPYFCSGCPHNTSTKVPEGSRAMAGIGCHIMSMWMDRETGNFTQMGGEGVPWIGEAPFVDEPHIFANLGDGTYFHSGSLAVRQSIAAGVNITYKILYNDAVAMTGGQQHDGEISVGQIAAQMLAEGAKKVVVLTEDMSRYEGETVSGVPVKDRDYLPAIQNEFRDTKGTTVIIFDQTCAAEKRRRRKKGKFPDPDRRVFINTAVCEGCGDCSVQSNCVSVEPVETEFGRKRRINQSSCNKDFSCLKGFCPSFVTVEGAQIKKAKSADVDLSEVPQPALNAPGHGYNIFVTGIGGTGVLTISALLGMAAHLEGKASTTADMAGLAQKGGAVYSHVRLADRSDQLLSPRIIAGSADLVLAFDAVVAVDKAAQNLMLPNRTAVVANANISPVSDFVRDRDLDFQHAAIERAIRKAANPNATTFVKADEIATALLGDAIGTNMLMLGYAWQQGLVPLALASIDAAIDLNGVAIPFNKRAFALGRMLAHRPDKVMAMVEEAKGPAPEPLSETLDDLIARRVKDLTAYQDAAYGQRYAQRIADVRAAEQAAKPDSECLTQAAARSLYKLMAYKDEYEVGRLYTDGRFAAAIQQQFGGDYKMKVQLSPPLFARPDPRTGRPKKYEFGPWIMPMFRILAKLKGLRGTPFDIFGYSQERREEREAIPAFEADLDRLIAGLRADNIGLATSLAALPLDVRGYGPVKEEASKKVAARAAALWAKWPGEALRQAA</sequence>
<dbReference type="PANTHER" id="PTHR48084:SF3">
    <property type="entry name" value="SUBUNIT OF PYRUVATE:FLAVODOXIN OXIDOREDUCTASE"/>
    <property type="match status" value="1"/>
</dbReference>
<keyword evidence="5" id="KW-1185">Reference proteome</keyword>
<keyword evidence="4" id="KW-0670">Pyruvate</keyword>
<feature type="domain" description="Pyruvate/ketoisovalerate oxidoreductase catalytic" evidence="2">
    <location>
        <begin position="721"/>
        <end position="908"/>
    </location>
</feature>